<feature type="domain" description="HTH luxR-type" evidence="4">
    <location>
        <begin position="2"/>
        <end position="67"/>
    </location>
</feature>
<comment type="caution">
    <text evidence="5">The sequence shown here is derived from an EMBL/GenBank/DDBJ whole genome shotgun (WGS) entry which is preliminary data.</text>
</comment>
<dbReference type="PROSITE" id="PS50043">
    <property type="entry name" value="HTH_LUXR_2"/>
    <property type="match status" value="1"/>
</dbReference>
<keyword evidence="6" id="KW-1185">Reference proteome</keyword>
<dbReference type="RefSeq" id="WP_215961803.1">
    <property type="nucleotide sequence ID" value="NZ_JAQOMS010000002.1"/>
</dbReference>
<evidence type="ECO:0000259" key="4">
    <source>
        <dbReference type="PROSITE" id="PS50043"/>
    </source>
</evidence>
<keyword evidence="2" id="KW-0238">DNA-binding</keyword>
<evidence type="ECO:0000256" key="1">
    <source>
        <dbReference type="ARBA" id="ARBA00023015"/>
    </source>
</evidence>
<dbReference type="Proteomes" id="UP001528411">
    <property type="component" value="Unassembled WGS sequence"/>
</dbReference>
<gene>
    <name evidence="5" type="ORF">PN838_10975</name>
</gene>
<dbReference type="Pfam" id="PF00196">
    <property type="entry name" value="GerE"/>
    <property type="match status" value="1"/>
</dbReference>
<accession>A0ABT5FEZ4</accession>
<protein>
    <submittedName>
        <fullName evidence="5">Helix-turn-helix transcriptional regulator</fullName>
    </submittedName>
</protein>
<dbReference type="PANTHER" id="PTHR44688:SF16">
    <property type="entry name" value="DNA-BINDING TRANSCRIPTIONAL ACTIVATOR DEVR_DOSR"/>
    <property type="match status" value="1"/>
</dbReference>
<dbReference type="PANTHER" id="PTHR44688">
    <property type="entry name" value="DNA-BINDING TRANSCRIPTIONAL ACTIVATOR DEVR_DOSR"/>
    <property type="match status" value="1"/>
</dbReference>
<dbReference type="InterPro" id="IPR000792">
    <property type="entry name" value="Tscrpt_reg_LuxR_C"/>
</dbReference>
<evidence type="ECO:0000256" key="3">
    <source>
        <dbReference type="ARBA" id="ARBA00023163"/>
    </source>
</evidence>
<evidence type="ECO:0000313" key="5">
    <source>
        <dbReference type="EMBL" id="MDC2889192.1"/>
    </source>
</evidence>
<proteinExistence type="predicted"/>
<dbReference type="EMBL" id="JAQOMS010000002">
    <property type="protein sequence ID" value="MDC2889192.1"/>
    <property type="molecule type" value="Genomic_DNA"/>
</dbReference>
<name>A0ABT5FEZ4_9GAMM</name>
<reference evidence="5 6" key="1">
    <citation type="submission" date="2023-01" db="EMBL/GenBank/DDBJ databases">
        <title>Psychrosphaera sp. nov., isolated from marine algae.</title>
        <authorList>
            <person name="Bayburt H."/>
            <person name="Choi B.J."/>
            <person name="Kim J.M."/>
            <person name="Choi D.G."/>
            <person name="Jeon C.O."/>
        </authorList>
    </citation>
    <scope>NUCLEOTIDE SEQUENCE [LARGE SCALE GENOMIC DNA]</scope>
    <source>
        <strain evidence="5 6">G1-22</strain>
    </source>
</reference>
<dbReference type="CDD" id="cd06170">
    <property type="entry name" value="LuxR_C_like"/>
    <property type="match status" value="1"/>
</dbReference>
<keyword evidence="3" id="KW-0804">Transcription</keyword>
<keyword evidence="1" id="KW-0805">Transcription regulation</keyword>
<sequence>METFTITALSKREAQVFQQLLTGKSQQDIADALYICVRTVKFHCGNIYEKLAVKNKSELVKIFKPNKVNTALKTIPWSR</sequence>
<organism evidence="5 6">
    <name type="scientific">Psychrosphaera algicola</name>
    <dbReference type="NCBI Taxonomy" id="3023714"/>
    <lineage>
        <taxon>Bacteria</taxon>
        <taxon>Pseudomonadati</taxon>
        <taxon>Pseudomonadota</taxon>
        <taxon>Gammaproteobacteria</taxon>
        <taxon>Alteromonadales</taxon>
        <taxon>Pseudoalteromonadaceae</taxon>
        <taxon>Psychrosphaera</taxon>
    </lineage>
</organism>
<evidence type="ECO:0000313" key="6">
    <source>
        <dbReference type="Proteomes" id="UP001528411"/>
    </source>
</evidence>
<evidence type="ECO:0000256" key="2">
    <source>
        <dbReference type="ARBA" id="ARBA00023125"/>
    </source>
</evidence>
<dbReference type="SMART" id="SM00421">
    <property type="entry name" value="HTH_LUXR"/>
    <property type="match status" value="1"/>
</dbReference>